<dbReference type="KEGG" id="dpx:DAPPUDRAFT_237103"/>
<accession>E9G462</accession>
<gene>
    <name evidence="2" type="ORF">DAPPUDRAFT_237103</name>
</gene>
<evidence type="ECO:0000313" key="2">
    <source>
        <dbReference type="EMBL" id="EFX85698.1"/>
    </source>
</evidence>
<name>E9G462_DAPPU</name>
<dbReference type="Proteomes" id="UP000000305">
    <property type="component" value="Unassembled WGS sequence"/>
</dbReference>
<proteinExistence type="predicted"/>
<keyword evidence="1" id="KW-1133">Transmembrane helix</keyword>
<sequence length="67" mass="7751">MASSTGIFAYWLFITMTHFILQGVLGSPFDLSEGELRAEREISDSTDYEREERIWKHIKDFFGGFLG</sequence>
<organism evidence="2 3">
    <name type="scientific">Daphnia pulex</name>
    <name type="common">Water flea</name>
    <dbReference type="NCBI Taxonomy" id="6669"/>
    <lineage>
        <taxon>Eukaryota</taxon>
        <taxon>Metazoa</taxon>
        <taxon>Ecdysozoa</taxon>
        <taxon>Arthropoda</taxon>
        <taxon>Crustacea</taxon>
        <taxon>Branchiopoda</taxon>
        <taxon>Diplostraca</taxon>
        <taxon>Cladocera</taxon>
        <taxon>Anomopoda</taxon>
        <taxon>Daphniidae</taxon>
        <taxon>Daphnia</taxon>
    </lineage>
</organism>
<dbReference type="HOGENOM" id="CLU_2815066_0_0_1"/>
<keyword evidence="1" id="KW-0812">Transmembrane</keyword>
<evidence type="ECO:0000256" key="1">
    <source>
        <dbReference type="SAM" id="Phobius"/>
    </source>
</evidence>
<dbReference type="AlphaFoldDB" id="E9G462"/>
<keyword evidence="3" id="KW-1185">Reference proteome</keyword>
<dbReference type="InParanoid" id="E9G462"/>
<dbReference type="OrthoDB" id="10351769at2759"/>
<dbReference type="EMBL" id="GL732531">
    <property type="protein sequence ID" value="EFX85698.1"/>
    <property type="molecule type" value="Genomic_DNA"/>
</dbReference>
<protein>
    <submittedName>
        <fullName evidence="2">Uncharacterized protein</fullName>
    </submittedName>
</protein>
<feature type="transmembrane region" description="Helical" evidence="1">
    <location>
        <begin position="7"/>
        <end position="25"/>
    </location>
</feature>
<reference evidence="2 3" key="1">
    <citation type="journal article" date="2011" name="Science">
        <title>The ecoresponsive genome of Daphnia pulex.</title>
        <authorList>
            <person name="Colbourne J.K."/>
            <person name="Pfrender M.E."/>
            <person name="Gilbert D."/>
            <person name="Thomas W.K."/>
            <person name="Tucker A."/>
            <person name="Oakley T.H."/>
            <person name="Tokishita S."/>
            <person name="Aerts A."/>
            <person name="Arnold G.J."/>
            <person name="Basu M.K."/>
            <person name="Bauer D.J."/>
            <person name="Caceres C.E."/>
            <person name="Carmel L."/>
            <person name="Casola C."/>
            <person name="Choi J.H."/>
            <person name="Detter J.C."/>
            <person name="Dong Q."/>
            <person name="Dusheyko S."/>
            <person name="Eads B.D."/>
            <person name="Frohlich T."/>
            <person name="Geiler-Samerotte K.A."/>
            <person name="Gerlach D."/>
            <person name="Hatcher P."/>
            <person name="Jogdeo S."/>
            <person name="Krijgsveld J."/>
            <person name="Kriventseva E.V."/>
            <person name="Kultz D."/>
            <person name="Laforsch C."/>
            <person name="Lindquist E."/>
            <person name="Lopez J."/>
            <person name="Manak J.R."/>
            <person name="Muller J."/>
            <person name="Pangilinan J."/>
            <person name="Patwardhan R.P."/>
            <person name="Pitluck S."/>
            <person name="Pritham E.J."/>
            <person name="Rechtsteiner A."/>
            <person name="Rho M."/>
            <person name="Rogozin I.B."/>
            <person name="Sakarya O."/>
            <person name="Salamov A."/>
            <person name="Schaack S."/>
            <person name="Shapiro H."/>
            <person name="Shiga Y."/>
            <person name="Skalitzky C."/>
            <person name="Smith Z."/>
            <person name="Souvorov A."/>
            <person name="Sung W."/>
            <person name="Tang Z."/>
            <person name="Tsuchiya D."/>
            <person name="Tu H."/>
            <person name="Vos H."/>
            <person name="Wang M."/>
            <person name="Wolf Y.I."/>
            <person name="Yamagata H."/>
            <person name="Yamada T."/>
            <person name="Ye Y."/>
            <person name="Shaw J.R."/>
            <person name="Andrews J."/>
            <person name="Crease T.J."/>
            <person name="Tang H."/>
            <person name="Lucas S.M."/>
            <person name="Robertson H.M."/>
            <person name="Bork P."/>
            <person name="Koonin E.V."/>
            <person name="Zdobnov E.M."/>
            <person name="Grigoriev I.V."/>
            <person name="Lynch M."/>
            <person name="Boore J.L."/>
        </authorList>
    </citation>
    <scope>NUCLEOTIDE SEQUENCE [LARGE SCALE GENOMIC DNA]</scope>
</reference>
<keyword evidence="1" id="KW-0472">Membrane</keyword>
<evidence type="ECO:0000313" key="3">
    <source>
        <dbReference type="Proteomes" id="UP000000305"/>
    </source>
</evidence>